<accession>A0ABQ5CDG3</accession>
<gene>
    <name evidence="1" type="ORF">Tco_0895068</name>
</gene>
<reference evidence="1" key="1">
    <citation type="journal article" date="2022" name="Int. J. Mol. Sci.">
        <title>Draft Genome of Tanacetum Coccineum: Genomic Comparison of Closely Related Tanacetum-Family Plants.</title>
        <authorList>
            <person name="Yamashiro T."/>
            <person name="Shiraishi A."/>
            <person name="Nakayama K."/>
            <person name="Satake H."/>
        </authorList>
    </citation>
    <scope>NUCLEOTIDE SEQUENCE</scope>
</reference>
<name>A0ABQ5CDG3_9ASTR</name>
<dbReference type="EMBL" id="BQNB010014189">
    <property type="protein sequence ID" value="GJT25131.1"/>
    <property type="molecule type" value="Genomic_DNA"/>
</dbReference>
<protein>
    <recommendedName>
        <fullName evidence="3">Reverse transcriptase domain-containing protein</fullName>
    </recommendedName>
</protein>
<comment type="caution">
    <text evidence="1">The sequence shown here is derived from an EMBL/GenBank/DDBJ whole genome shotgun (WGS) entry which is preliminary data.</text>
</comment>
<proteinExistence type="predicted"/>
<sequence>MTLELANRSITHPMGIAEDVVVRSDGFTFLADFVVVNFDGGGGPRPKVLPFILGRPLTFEPPKALIVCKKEKFDLRVGKMNLFTMPMNLRKQVEKRFVHAISVIDFAKDVRFRVVDELAPLDRYHPGNDDSTVVKDSLHEENFLKKIRETELFVDKSTCDGNVHQNSVIESLPISPFPVEDSEPTQEEIEYYLVPE</sequence>
<reference evidence="1" key="2">
    <citation type="submission" date="2022-01" db="EMBL/GenBank/DDBJ databases">
        <authorList>
            <person name="Yamashiro T."/>
            <person name="Shiraishi A."/>
            <person name="Satake H."/>
            <person name="Nakayama K."/>
        </authorList>
    </citation>
    <scope>NUCLEOTIDE SEQUENCE</scope>
</reference>
<keyword evidence="2" id="KW-1185">Reference proteome</keyword>
<evidence type="ECO:0000313" key="2">
    <source>
        <dbReference type="Proteomes" id="UP001151760"/>
    </source>
</evidence>
<evidence type="ECO:0008006" key="3">
    <source>
        <dbReference type="Google" id="ProtNLM"/>
    </source>
</evidence>
<organism evidence="1 2">
    <name type="scientific">Tanacetum coccineum</name>
    <dbReference type="NCBI Taxonomy" id="301880"/>
    <lineage>
        <taxon>Eukaryota</taxon>
        <taxon>Viridiplantae</taxon>
        <taxon>Streptophyta</taxon>
        <taxon>Embryophyta</taxon>
        <taxon>Tracheophyta</taxon>
        <taxon>Spermatophyta</taxon>
        <taxon>Magnoliopsida</taxon>
        <taxon>eudicotyledons</taxon>
        <taxon>Gunneridae</taxon>
        <taxon>Pentapetalae</taxon>
        <taxon>asterids</taxon>
        <taxon>campanulids</taxon>
        <taxon>Asterales</taxon>
        <taxon>Asteraceae</taxon>
        <taxon>Asteroideae</taxon>
        <taxon>Anthemideae</taxon>
        <taxon>Anthemidinae</taxon>
        <taxon>Tanacetum</taxon>
    </lineage>
</organism>
<evidence type="ECO:0000313" key="1">
    <source>
        <dbReference type="EMBL" id="GJT25131.1"/>
    </source>
</evidence>
<dbReference type="PANTHER" id="PTHR33067:SF9">
    <property type="entry name" value="RNA-DIRECTED DNA POLYMERASE"/>
    <property type="match status" value="1"/>
</dbReference>
<dbReference type="Proteomes" id="UP001151760">
    <property type="component" value="Unassembled WGS sequence"/>
</dbReference>
<dbReference type="PANTHER" id="PTHR33067">
    <property type="entry name" value="RNA-DIRECTED DNA POLYMERASE-RELATED"/>
    <property type="match status" value="1"/>
</dbReference>